<name>A0ACB8TGR5_9AGAM</name>
<reference evidence="1" key="1">
    <citation type="submission" date="2021-03" db="EMBL/GenBank/DDBJ databases">
        <authorList>
            <consortium name="DOE Joint Genome Institute"/>
            <person name="Ahrendt S."/>
            <person name="Looney B.P."/>
            <person name="Miyauchi S."/>
            <person name="Morin E."/>
            <person name="Drula E."/>
            <person name="Courty P.E."/>
            <person name="Chicoki N."/>
            <person name="Fauchery L."/>
            <person name="Kohler A."/>
            <person name="Kuo A."/>
            <person name="Labutti K."/>
            <person name="Pangilinan J."/>
            <person name="Lipzen A."/>
            <person name="Riley R."/>
            <person name="Andreopoulos W."/>
            <person name="He G."/>
            <person name="Johnson J."/>
            <person name="Barry K.W."/>
            <person name="Grigoriev I.V."/>
            <person name="Nagy L."/>
            <person name="Hibbett D."/>
            <person name="Henrissat B."/>
            <person name="Matheny P.B."/>
            <person name="Labbe J."/>
            <person name="Martin F."/>
        </authorList>
    </citation>
    <scope>NUCLEOTIDE SEQUENCE</scope>
    <source>
        <strain evidence="1">HHB10654</strain>
    </source>
</reference>
<comment type="caution">
    <text evidence="1">The sequence shown here is derived from an EMBL/GenBank/DDBJ whole genome shotgun (WGS) entry which is preliminary data.</text>
</comment>
<dbReference type="Proteomes" id="UP000814140">
    <property type="component" value="Unassembled WGS sequence"/>
</dbReference>
<gene>
    <name evidence="1" type="ORF">BV25DRAFT_1834697</name>
</gene>
<dbReference type="EMBL" id="MU277189">
    <property type="protein sequence ID" value="KAI0067638.1"/>
    <property type="molecule type" value="Genomic_DNA"/>
</dbReference>
<organism evidence="1 2">
    <name type="scientific">Artomyces pyxidatus</name>
    <dbReference type="NCBI Taxonomy" id="48021"/>
    <lineage>
        <taxon>Eukaryota</taxon>
        <taxon>Fungi</taxon>
        <taxon>Dikarya</taxon>
        <taxon>Basidiomycota</taxon>
        <taxon>Agaricomycotina</taxon>
        <taxon>Agaricomycetes</taxon>
        <taxon>Russulales</taxon>
        <taxon>Auriscalpiaceae</taxon>
        <taxon>Artomyces</taxon>
    </lineage>
</organism>
<reference evidence="1" key="2">
    <citation type="journal article" date="2022" name="New Phytol.">
        <title>Evolutionary transition to the ectomycorrhizal habit in the genomes of a hyperdiverse lineage of mushroom-forming fungi.</title>
        <authorList>
            <person name="Looney B."/>
            <person name="Miyauchi S."/>
            <person name="Morin E."/>
            <person name="Drula E."/>
            <person name="Courty P.E."/>
            <person name="Kohler A."/>
            <person name="Kuo A."/>
            <person name="LaButti K."/>
            <person name="Pangilinan J."/>
            <person name="Lipzen A."/>
            <person name="Riley R."/>
            <person name="Andreopoulos W."/>
            <person name="He G."/>
            <person name="Johnson J."/>
            <person name="Nolan M."/>
            <person name="Tritt A."/>
            <person name="Barry K.W."/>
            <person name="Grigoriev I.V."/>
            <person name="Nagy L.G."/>
            <person name="Hibbett D."/>
            <person name="Henrissat B."/>
            <person name="Matheny P.B."/>
            <person name="Labbe J."/>
            <person name="Martin F.M."/>
        </authorList>
    </citation>
    <scope>NUCLEOTIDE SEQUENCE</scope>
    <source>
        <strain evidence="1">HHB10654</strain>
    </source>
</reference>
<accession>A0ACB8TGR5</accession>
<protein>
    <submittedName>
        <fullName evidence="1">Uncharacterized protein</fullName>
    </submittedName>
</protein>
<keyword evidence="2" id="KW-1185">Reference proteome</keyword>
<evidence type="ECO:0000313" key="2">
    <source>
        <dbReference type="Proteomes" id="UP000814140"/>
    </source>
</evidence>
<proteinExistence type="predicted"/>
<evidence type="ECO:0000313" key="1">
    <source>
        <dbReference type="EMBL" id="KAI0067638.1"/>
    </source>
</evidence>
<sequence length="262" mass="29241">MSRNNATPPITPVRRHNPWYIRGGNVVVQVDDVLFRIHDIFLLRESAYFRSKLSYPRPPGDIAEGSSDNNPLVIYDADAEAFARLVWVFYNPHYSVYTATLEEWTSILTLANQWGFGEVRALAIRELEKMDIDAISKIHLYQSFKIESTYLKGAITELATREKPISLEEGNKLGMNTSLQIACLREASRRVKPALPSPVTVTEDDMGKLIRKLFKFPPEAQSGLSTAGAGPNLDTLSSPSDPVPAYEGHNTKDTNAAMSKSR</sequence>